<dbReference type="EMBL" id="CP163302">
    <property type="protein sequence ID" value="XDP47133.1"/>
    <property type="molecule type" value="Genomic_DNA"/>
</dbReference>
<evidence type="ECO:0000256" key="3">
    <source>
        <dbReference type="ARBA" id="ARBA00022741"/>
    </source>
</evidence>
<dbReference type="InterPro" id="IPR015856">
    <property type="entry name" value="ABC_transpr_CbiO/EcfA_su"/>
</dbReference>
<dbReference type="Gene3D" id="3.40.50.300">
    <property type="entry name" value="P-loop containing nucleotide triphosphate hydrolases"/>
    <property type="match status" value="1"/>
</dbReference>
<evidence type="ECO:0000256" key="2">
    <source>
        <dbReference type="ARBA" id="ARBA00022448"/>
    </source>
</evidence>
<dbReference type="KEGG" id="spue:AB5L97_09220"/>
<proteinExistence type="inferred from homology"/>
<dbReference type="SUPFAM" id="SSF52540">
    <property type="entry name" value="P-loop containing nucleoside triphosphate hydrolases"/>
    <property type="match status" value="1"/>
</dbReference>
<accession>A0AB39L9P2</accession>
<evidence type="ECO:0000259" key="6">
    <source>
        <dbReference type="PROSITE" id="PS50893"/>
    </source>
</evidence>
<dbReference type="InterPro" id="IPR003593">
    <property type="entry name" value="AAA+_ATPase"/>
</dbReference>
<dbReference type="GO" id="GO:0005524">
    <property type="term" value="F:ATP binding"/>
    <property type="evidence" value="ECO:0007669"/>
    <property type="project" value="UniProtKB-KW"/>
</dbReference>
<dbReference type="InterPro" id="IPR027417">
    <property type="entry name" value="P-loop_NTPase"/>
</dbReference>
<organism evidence="7">
    <name type="scientific">Sinomonas puerhi</name>
    <dbReference type="NCBI Taxonomy" id="3238584"/>
    <lineage>
        <taxon>Bacteria</taxon>
        <taxon>Bacillati</taxon>
        <taxon>Actinomycetota</taxon>
        <taxon>Actinomycetes</taxon>
        <taxon>Micrococcales</taxon>
        <taxon>Micrococcaceae</taxon>
        <taxon>Sinomonas</taxon>
    </lineage>
</organism>
<gene>
    <name evidence="7" type="ORF">AB5L97_09220</name>
</gene>
<dbReference type="GO" id="GO:0016887">
    <property type="term" value="F:ATP hydrolysis activity"/>
    <property type="evidence" value="ECO:0007669"/>
    <property type="project" value="InterPro"/>
</dbReference>
<keyword evidence="2" id="KW-0813">Transport</keyword>
<sequence>MAAIQLDDVTVAVALDAPDAGPSPRPASKVLLDRIQLSLTEARIAVVGANGSGKSTLLRLLNGLVEPTAGAVRVDGLHTVRDGREVRQRVGFVFTDPLSQLVMPTGREDVELSLRRRHRSRSERSAAAQSVLDRFGLGALADQSVYELSGGERQLMALAAVLAVEPDVLVLDEPSTLLDLRNRELLRRTLAGLPQQVILSTHDLDLALDADRVLVVEHGRIAFDGAPAAAVSFYRALCAADATPVRSADGDQARGHHARVDPARVDPAPLDPAPVDPAGRTTAGGS</sequence>
<reference evidence="7" key="1">
    <citation type="submission" date="2024-07" db="EMBL/GenBank/DDBJ databases">
        <authorList>
            <person name="fu j."/>
        </authorList>
    </citation>
    <scope>NUCLEOTIDE SEQUENCE</scope>
    <source>
        <strain evidence="7">P10A9</strain>
    </source>
</reference>
<dbReference type="PANTHER" id="PTHR43553:SF24">
    <property type="entry name" value="ENERGY-COUPLING FACTOR TRANSPORTER ATP-BINDING PROTEIN ECFA1"/>
    <property type="match status" value="1"/>
</dbReference>
<dbReference type="PROSITE" id="PS50893">
    <property type="entry name" value="ABC_TRANSPORTER_2"/>
    <property type="match status" value="1"/>
</dbReference>
<dbReference type="Pfam" id="PF00005">
    <property type="entry name" value="ABC_tran"/>
    <property type="match status" value="1"/>
</dbReference>
<feature type="compositionally biased region" description="Basic and acidic residues" evidence="5">
    <location>
        <begin position="248"/>
        <end position="264"/>
    </location>
</feature>
<protein>
    <submittedName>
        <fullName evidence="7">Energy-coupling factor ABC transporter ATP-binding protein</fullName>
    </submittedName>
</protein>
<feature type="domain" description="ABC transporter" evidence="6">
    <location>
        <begin position="4"/>
        <end position="243"/>
    </location>
</feature>
<dbReference type="RefSeq" id="WP_369047264.1">
    <property type="nucleotide sequence ID" value="NZ_CP163302.1"/>
</dbReference>
<evidence type="ECO:0000256" key="5">
    <source>
        <dbReference type="SAM" id="MobiDB-lite"/>
    </source>
</evidence>
<dbReference type="PANTHER" id="PTHR43553">
    <property type="entry name" value="HEAVY METAL TRANSPORTER"/>
    <property type="match status" value="1"/>
</dbReference>
<dbReference type="AlphaFoldDB" id="A0AB39L9P2"/>
<dbReference type="PROSITE" id="PS00211">
    <property type="entry name" value="ABC_TRANSPORTER_1"/>
    <property type="match status" value="1"/>
</dbReference>
<comment type="similarity">
    <text evidence="1">Belongs to the ABC transporter superfamily.</text>
</comment>
<dbReference type="InterPro" id="IPR017871">
    <property type="entry name" value="ABC_transporter-like_CS"/>
</dbReference>
<dbReference type="CDD" id="cd03225">
    <property type="entry name" value="ABC_cobalt_CbiO_domain1"/>
    <property type="match status" value="1"/>
</dbReference>
<dbReference type="InterPro" id="IPR003439">
    <property type="entry name" value="ABC_transporter-like_ATP-bd"/>
</dbReference>
<dbReference type="GO" id="GO:0043190">
    <property type="term" value="C:ATP-binding cassette (ABC) transporter complex"/>
    <property type="evidence" value="ECO:0007669"/>
    <property type="project" value="TreeGrafter"/>
</dbReference>
<keyword evidence="3" id="KW-0547">Nucleotide-binding</keyword>
<dbReference type="GO" id="GO:0042626">
    <property type="term" value="F:ATPase-coupled transmembrane transporter activity"/>
    <property type="evidence" value="ECO:0007669"/>
    <property type="project" value="TreeGrafter"/>
</dbReference>
<evidence type="ECO:0000256" key="4">
    <source>
        <dbReference type="ARBA" id="ARBA00022840"/>
    </source>
</evidence>
<name>A0AB39L9P2_9MICC</name>
<dbReference type="SMART" id="SM00382">
    <property type="entry name" value="AAA"/>
    <property type="match status" value="1"/>
</dbReference>
<evidence type="ECO:0000256" key="1">
    <source>
        <dbReference type="ARBA" id="ARBA00005417"/>
    </source>
</evidence>
<evidence type="ECO:0000313" key="7">
    <source>
        <dbReference type="EMBL" id="XDP47133.1"/>
    </source>
</evidence>
<dbReference type="InterPro" id="IPR050095">
    <property type="entry name" value="ECF_ABC_transporter_ATP-bd"/>
</dbReference>
<keyword evidence="4 7" id="KW-0067">ATP-binding</keyword>
<feature type="region of interest" description="Disordered" evidence="5">
    <location>
        <begin position="245"/>
        <end position="286"/>
    </location>
</feature>